<evidence type="ECO:0000313" key="1">
    <source>
        <dbReference type="EMBL" id="AKH47380.1"/>
    </source>
</evidence>
<dbReference type="InterPro" id="IPR036388">
    <property type="entry name" value="WH-like_DNA-bd_sf"/>
</dbReference>
<dbReference type="SUPFAM" id="SSF46785">
    <property type="entry name" value="Winged helix' DNA-binding domain"/>
    <property type="match status" value="1"/>
</dbReference>
<accession>A0A0F7L668</accession>
<protein>
    <submittedName>
        <fullName evidence="1">Uncharacterized protein</fullName>
    </submittedName>
</protein>
<dbReference type="Gene3D" id="1.10.10.10">
    <property type="entry name" value="Winged helix-like DNA-binding domain superfamily/Winged helix DNA-binding domain"/>
    <property type="match status" value="1"/>
</dbReference>
<proteinExistence type="predicted"/>
<sequence>MGQENFDFHDKGHRTASKTAYFELLRSGAMGNQEAAIFAYLKDSGPRTLNQIEQDLGIKINAVSGRVNGLKKKGMVKECNKKHCPISGRLVTPVDIERG</sequence>
<organism evidence="1">
    <name type="scientific">uncultured marine virus</name>
    <dbReference type="NCBI Taxonomy" id="186617"/>
    <lineage>
        <taxon>Viruses</taxon>
        <taxon>environmental samples</taxon>
    </lineage>
</organism>
<dbReference type="InterPro" id="IPR036390">
    <property type="entry name" value="WH_DNA-bd_sf"/>
</dbReference>
<reference evidence="1" key="1">
    <citation type="journal article" date="2015" name="Front. Microbiol.">
        <title>Combining genomic sequencing methods to explore viral diversity and reveal potential virus-host interactions.</title>
        <authorList>
            <person name="Chow C.E."/>
            <person name="Winget D.M."/>
            <person name="White R.A.III."/>
            <person name="Hallam S.J."/>
            <person name="Suttle C.A."/>
        </authorList>
    </citation>
    <scope>NUCLEOTIDE SEQUENCE</scope>
    <source>
        <strain evidence="1">H4084972</strain>
    </source>
</reference>
<dbReference type="EMBL" id="KR029592">
    <property type="protein sequence ID" value="AKH47380.1"/>
    <property type="molecule type" value="Genomic_DNA"/>
</dbReference>
<reference evidence="1" key="2">
    <citation type="submission" date="2015-03" db="EMBL/GenBank/DDBJ databases">
        <authorList>
            <person name="Chow C.-E.T."/>
            <person name="Winget D.M."/>
            <person name="White R.A.III."/>
            <person name="Hallam S.J."/>
            <person name="Suttle C.A."/>
        </authorList>
    </citation>
    <scope>NUCLEOTIDE SEQUENCE</scope>
    <source>
        <strain evidence="1">H4084972</strain>
    </source>
</reference>
<name>A0A0F7L668_9VIRU</name>